<feature type="compositionally biased region" description="Acidic residues" evidence="1">
    <location>
        <begin position="216"/>
        <end position="229"/>
    </location>
</feature>
<proteinExistence type="predicted"/>
<evidence type="ECO:0000313" key="3">
    <source>
        <dbReference type="EMBL" id="WEG73102.1"/>
    </source>
</evidence>
<organism evidence="3 4">
    <name type="scientific">Vagococcus intermedius</name>
    <dbReference type="NCBI Taxonomy" id="2991418"/>
    <lineage>
        <taxon>Bacteria</taxon>
        <taxon>Bacillati</taxon>
        <taxon>Bacillota</taxon>
        <taxon>Bacilli</taxon>
        <taxon>Lactobacillales</taxon>
        <taxon>Enterococcaceae</taxon>
        <taxon>Vagococcus</taxon>
    </lineage>
</organism>
<reference evidence="3" key="1">
    <citation type="submission" date="2022-10" db="EMBL/GenBank/DDBJ databases">
        <title>Vagococcus sp. isolated from poultry meat.</title>
        <authorList>
            <person name="Johansson P."/>
            <person name="Bjorkroth J."/>
        </authorList>
    </citation>
    <scope>NUCLEOTIDE SEQUENCE</scope>
    <source>
        <strain evidence="3">STAA11</strain>
    </source>
</reference>
<keyword evidence="4" id="KW-1185">Reference proteome</keyword>
<dbReference type="EMBL" id="CP110232">
    <property type="protein sequence ID" value="WEG73102.1"/>
    <property type="molecule type" value="Genomic_DNA"/>
</dbReference>
<dbReference type="CDD" id="cd01951">
    <property type="entry name" value="lectin_L-type"/>
    <property type="match status" value="1"/>
</dbReference>
<sequence length="1188" mass="133420">MKRTALSALFSLILVSNIPVQVMAYSPEVVTRESLSFQKELSTTQEKFWEQSEPVDKFIEKLKKDAKDDELIRLEKFQTLFQKALDNPASSKGQVEKEFLSIIHSVSKTQPEAIELLKKDLQSNFSDDDVKNETEETTVSSEEEIDPETKVDTQKDTAVMESEDLKETIQDLDAKSQELPTEVDVIEDSKESKSNSEEPQIVSEEESEENTKESEETLEQISDEIEAETEVSSVEEKNSQESSDDATDNSQETSRLSDVETYEAKKETIEDIVATAPPGLRTTDLFNMPKSKHDGIENKASVMTNKATNTDIVVITPDAGEQIGVIWSKKTYKLNIKKDFKIRAKMYFGNKGTKAADGMTFTLHNPGKDQGSYDENGDAIVMGNAGGSLGVMGRANNKNDKPWEMAVQNAFAIEFDSHVNGSGLDKGIPNKNFHIASYYPAEQNYYANNSGHTLTHDGLIKFAPSRHQSDGKWHDFEIDYKVETQKLTYIYDGQSQTVSLKSELLDLSSAENNSMMYWGFTGATGGDSTTQAVVFEELPDLGNTSNKQDVKKVINNQEESVDNTSDSVQSGDELFYEYKIAYGEGKQVTKQMHLNASLNDLAQVTDESLKKIEVRYQKYDKYGGGELLAPQGNQSGNYQVKMSENGLEFDHLGPLGPEDGEAEYYQSMVVRVPIIVDKKYTLQEPKLVRDNFTIREQNYPDMTKQTNDGLKKSSVEYTINPVKVDLKLDKINDLQRELNQNESSTKEPLYHVSGELKTADNFDLTGTTLRISSNEGGLVTKQNKPVTLETDKLKKNDIFKIELEDNQLIASKKINYQLVDKSGKVLIEKSQIVEDATPPTGDLRDPIYVIKNKLPEDPNIFILNKQDSNDQNQEVKVTYTSSEAMKEAVANTSPIDETGNFIKKQSQLTLTDDAGNYVDLNKKVMIVLDSTLWLEVQDTTLTAKELVKDAPKQPALIAQRERITADTLKNMLREKGLRGNYLNLETQEIEDVTDEINLQELDKVSYQPGTYPIKALLTKGNVEATEQPFKITVTDGQIGLAVEGELTYQPTITSLFNQRYSADNEVILSVKDQRYAKDGWQLDVSAKRFTKDKQLISLEQLELLGKSGKKISSIQRENGFSFSDNTLKSLEKNNLANDQSKLSIQLQTTEGTNWAKKSDQYETELMWQLTATGEEFKTLSFGIPKVRE</sequence>
<dbReference type="AlphaFoldDB" id="A0AAF0CUS3"/>
<dbReference type="InterPro" id="IPR056573">
    <property type="entry name" value="Lectin_L-type_dom"/>
</dbReference>
<evidence type="ECO:0000256" key="1">
    <source>
        <dbReference type="SAM" id="MobiDB-lite"/>
    </source>
</evidence>
<dbReference type="SUPFAM" id="SSF49899">
    <property type="entry name" value="Concanavalin A-like lectins/glucanases"/>
    <property type="match status" value="1"/>
</dbReference>
<accession>A0AAF0CUS3</accession>
<name>A0AAF0CUS3_9ENTE</name>
<dbReference type="RefSeq" id="WP_275468905.1">
    <property type="nucleotide sequence ID" value="NZ_CP110232.1"/>
</dbReference>
<dbReference type="KEGG" id="vie:OL234_09050"/>
<protein>
    <submittedName>
        <fullName evidence="3">L-type lectin-domain containing protein</fullName>
    </submittedName>
</protein>
<feature type="signal peptide" evidence="2">
    <location>
        <begin position="1"/>
        <end position="24"/>
    </location>
</feature>
<evidence type="ECO:0000313" key="4">
    <source>
        <dbReference type="Proteomes" id="UP001179647"/>
    </source>
</evidence>
<feature type="compositionally biased region" description="Basic and acidic residues" evidence="1">
    <location>
        <begin position="163"/>
        <end position="176"/>
    </location>
</feature>
<dbReference type="Proteomes" id="UP001179647">
    <property type="component" value="Chromosome"/>
</dbReference>
<evidence type="ECO:0000256" key="2">
    <source>
        <dbReference type="SAM" id="SignalP"/>
    </source>
</evidence>
<dbReference type="Gene3D" id="2.60.120.200">
    <property type="match status" value="1"/>
</dbReference>
<keyword evidence="2" id="KW-0732">Signal</keyword>
<gene>
    <name evidence="3" type="ORF">OL234_09050</name>
</gene>
<feature type="compositionally biased region" description="Basic and acidic residues" evidence="1">
    <location>
        <begin position="187"/>
        <end position="196"/>
    </location>
</feature>
<dbReference type="Pfam" id="PF18483">
    <property type="entry name" value="Lectin_L-type_dom"/>
    <property type="match status" value="1"/>
</dbReference>
<feature type="chain" id="PRO_5042106068" evidence="2">
    <location>
        <begin position="25"/>
        <end position="1188"/>
    </location>
</feature>
<dbReference type="InterPro" id="IPR013320">
    <property type="entry name" value="ConA-like_dom_sf"/>
</dbReference>
<feature type="region of interest" description="Disordered" evidence="1">
    <location>
        <begin position="126"/>
        <end position="262"/>
    </location>
</feature>